<dbReference type="InterPro" id="IPR009014">
    <property type="entry name" value="Transketo_C/PFOR_II"/>
</dbReference>
<reference evidence="15 16" key="1">
    <citation type="journal article" date="2020" name="BMC Genomics">
        <title>Intraspecific diversification of the crop wild relative Brassica cretica Lam. using demographic model selection.</title>
        <authorList>
            <person name="Kioukis A."/>
            <person name="Michalopoulou V.A."/>
            <person name="Briers L."/>
            <person name="Pirintsos S."/>
            <person name="Studholme D.J."/>
            <person name="Pavlidis P."/>
            <person name="Sarris P.F."/>
        </authorList>
    </citation>
    <scope>NUCLEOTIDE SEQUENCE [LARGE SCALE GENOMIC DNA]</scope>
    <source>
        <strain evidence="16">cv. PFS-1207/04</strain>
    </source>
</reference>
<dbReference type="SUPFAM" id="SSF52922">
    <property type="entry name" value="TK C-terminal domain-like"/>
    <property type="match status" value="1"/>
</dbReference>
<dbReference type="EMBL" id="QGKV02000299">
    <property type="protein sequence ID" value="KAF3596491.1"/>
    <property type="molecule type" value="Genomic_DNA"/>
</dbReference>
<comment type="subunit">
    <text evidence="5">Homodimer.</text>
</comment>
<dbReference type="PROSITE" id="PS00802">
    <property type="entry name" value="TRANSKETOLASE_2"/>
    <property type="match status" value="1"/>
</dbReference>
<dbReference type="SMART" id="SM00861">
    <property type="entry name" value="Transket_pyr"/>
    <property type="match status" value="1"/>
</dbReference>
<dbReference type="Pfam" id="PF02779">
    <property type="entry name" value="Transket_pyr"/>
    <property type="match status" value="1"/>
</dbReference>
<gene>
    <name evidence="15" type="ORF">DY000_02026584</name>
</gene>
<evidence type="ECO:0000256" key="5">
    <source>
        <dbReference type="ARBA" id="ARBA00011738"/>
    </source>
</evidence>
<evidence type="ECO:0000256" key="9">
    <source>
        <dbReference type="ARBA" id="ARBA00022842"/>
    </source>
</evidence>
<comment type="caution">
    <text evidence="15">The sequence shown here is derived from an EMBL/GenBank/DDBJ whole genome shotgun (WGS) entry which is preliminary data.</text>
</comment>
<dbReference type="EC" id="2.2.1.7" evidence="6"/>
<evidence type="ECO:0000256" key="13">
    <source>
        <dbReference type="SAM" id="MobiDB-lite"/>
    </source>
</evidence>
<dbReference type="SUPFAM" id="SSF52518">
    <property type="entry name" value="Thiamin diphosphate-binding fold (THDP-binding)"/>
    <property type="match status" value="1"/>
</dbReference>
<dbReference type="CDD" id="cd02007">
    <property type="entry name" value="TPP_DXS"/>
    <property type="match status" value="1"/>
</dbReference>
<name>A0ABQ7EI35_BRACR</name>
<keyword evidence="7" id="KW-0808">Transferase</keyword>
<evidence type="ECO:0000256" key="7">
    <source>
        <dbReference type="ARBA" id="ARBA00022679"/>
    </source>
</evidence>
<dbReference type="CDD" id="cd07033">
    <property type="entry name" value="TPP_PYR_DXS_TK_like"/>
    <property type="match status" value="1"/>
</dbReference>
<dbReference type="HAMAP" id="MF_00315">
    <property type="entry name" value="DXP_synth"/>
    <property type="match status" value="1"/>
</dbReference>
<dbReference type="Gene3D" id="3.40.50.970">
    <property type="match status" value="3"/>
</dbReference>
<dbReference type="InterPro" id="IPR049557">
    <property type="entry name" value="Transketolase_CS"/>
</dbReference>
<keyword evidence="11" id="KW-0786">Thiamine pyrophosphate</keyword>
<evidence type="ECO:0000313" key="15">
    <source>
        <dbReference type="EMBL" id="KAF3596491.1"/>
    </source>
</evidence>
<evidence type="ECO:0000259" key="14">
    <source>
        <dbReference type="SMART" id="SM00861"/>
    </source>
</evidence>
<keyword evidence="8" id="KW-0479">Metal-binding</keyword>
<keyword evidence="12" id="KW-0414">Isoprene biosynthesis</keyword>
<keyword evidence="16" id="KW-1185">Reference proteome</keyword>
<dbReference type="InterPro" id="IPR029061">
    <property type="entry name" value="THDP-binding"/>
</dbReference>
<evidence type="ECO:0000256" key="12">
    <source>
        <dbReference type="ARBA" id="ARBA00023229"/>
    </source>
</evidence>
<dbReference type="PANTHER" id="PTHR43322:SF5">
    <property type="entry name" value="1-DEOXY-D-XYLULOSE-5-PHOSPHATE SYNTHASE, CHLOROPLASTIC"/>
    <property type="match status" value="1"/>
</dbReference>
<evidence type="ECO:0000256" key="11">
    <source>
        <dbReference type="ARBA" id="ARBA00023052"/>
    </source>
</evidence>
<keyword evidence="9" id="KW-0460">Magnesium</keyword>
<dbReference type="InterPro" id="IPR033248">
    <property type="entry name" value="Transketolase_C"/>
</dbReference>
<comment type="cofactor">
    <cofactor evidence="2">
        <name>thiamine diphosphate</name>
        <dbReference type="ChEBI" id="CHEBI:58937"/>
    </cofactor>
</comment>
<dbReference type="InterPro" id="IPR005477">
    <property type="entry name" value="Dxylulose-5-P_synthase"/>
</dbReference>
<evidence type="ECO:0000256" key="10">
    <source>
        <dbReference type="ARBA" id="ARBA00022977"/>
    </source>
</evidence>
<sequence>MALSAFAFPSYITTKGGLTDSCCKSSSLSSSRSLSADLPSPCLRPNTSHSNRKAKVNASLAEKGEYYSNRPPTPLLDTINYPIHMKNLSIKELKQLSDELRSDVIFNVSKTGGHLGSSLGVVELTVALHYIFNTPQDKILWDVGHQSYPHKILTGRRGKMPTMRQTNGLSGFTKRGESEHDCFGTGHSSTTISAGLGMAVGRDLKGKNNNVVAVIGDGAMTAGQAYEAMNNAGYLDSDMIVILNDNKQVSLPTATLDGPSPPVGALSSALSRLQSNPALRELREVAKASGPMHQLAAKVDEYARGMISGTGSTLFEELGLYYIGPVDGHNIDDLVAILKEVKSARTTGPVLIHVITEKGRGYPYAERADDKYHGVVKFDPATGKQFKTTNKTQSYTTYFAEALVAEAEVDKDVVAIHAAMGGGTGLNLFQRRFPTRCFDVGIAEQHAVVHDVDLQKLPVRFAMDRAGLVGADGPTHCGAFDVTFMACLPNMIVMAPSDEAELFNIVATAAAIDDRPSCFRYPRGNGIGVALPPGNKGVPIEVGKGRILKEGERVALLGYGSAVQSCLGAAVMLQERGLNVTVADARFCKPLDRALIRSLAKSHEVLITVEEGSIGGFGSHVVQFLALDGLLDGKLKWRPMVLPDRYIDHGSPADQMAEAGLMPSHIAATALNLIGAPREALY</sequence>
<dbReference type="PROSITE" id="PS00801">
    <property type="entry name" value="TRANSKETOLASE_1"/>
    <property type="match status" value="1"/>
</dbReference>
<feature type="region of interest" description="Disordered" evidence="13">
    <location>
        <begin position="30"/>
        <end position="54"/>
    </location>
</feature>
<dbReference type="Pfam" id="PF02780">
    <property type="entry name" value="Transketolase_C"/>
    <property type="match status" value="1"/>
</dbReference>
<evidence type="ECO:0000256" key="6">
    <source>
        <dbReference type="ARBA" id="ARBA00013150"/>
    </source>
</evidence>
<evidence type="ECO:0000256" key="3">
    <source>
        <dbReference type="ARBA" id="ARBA00004980"/>
    </source>
</evidence>
<keyword evidence="10" id="KW-0784">Thiamine biosynthesis</keyword>
<evidence type="ECO:0000256" key="4">
    <source>
        <dbReference type="ARBA" id="ARBA00011081"/>
    </source>
</evidence>
<dbReference type="Pfam" id="PF13292">
    <property type="entry name" value="DXP_synthase_N"/>
    <property type="match status" value="1"/>
</dbReference>
<dbReference type="Gene3D" id="3.40.50.920">
    <property type="match status" value="1"/>
</dbReference>
<dbReference type="Proteomes" id="UP000266723">
    <property type="component" value="Unassembled WGS sequence"/>
</dbReference>
<evidence type="ECO:0000256" key="1">
    <source>
        <dbReference type="ARBA" id="ARBA00001946"/>
    </source>
</evidence>
<organism evidence="15 16">
    <name type="scientific">Brassica cretica</name>
    <name type="common">Mustard</name>
    <dbReference type="NCBI Taxonomy" id="69181"/>
    <lineage>
        <taxon>Eukaryota</taxon>
        <taxon>Viridiplantae</taxon>
        <taxon>Streptophyta</taxon>
        <taxon>Embryophyta</taxon>
        <taxon>Tracheophyta</taxon>
        <taxon>Spermatophyta</taxon>
        <taxon>Magnoliopsida</taxon>
        <taxon>eudicotyledons</taxon>
        <taxon>Gunneridae</taxon>
        <taxon>Pentapetalae</taxon>
        <taxon>rosids</taxon>
        <taxon>malvids</taxon>
        <taxon>Brassicales</taxon>
        <taxon>Brassicaceae</taxon>
        <taxon>Brassiceae</taxon>
        <taxon>Brassica</taxon>
    </lineage>
</organism>
<dbReference type="InterPro" id="IPR020826">
    <property type="entry name" value="Transketolase_BS"/>
</dbReference>
<dbReference type="InterPro" id="IPR005475">
    <property type="entry name" value="Transketolase-like_Pyr-bd"/>
</dbReference>
<evidence type="ECO:0000313" key="16">
    <source>
        <dbReference type="Proteomes" id="UP000266723"/>
    </source>
</evidence>
<feature type="domain" description="Transketolase-like pyrimidine-binding" evidence="14">
    <location>
        <begin position="393"/>
        <end position="529"/>
    </location>
</feature>
<comment type="cofactor">
    <cofactor evidence="1">
        <name>Mg(2+)</name>
        <dbReference type="ChEBI" id="CHEBI:18420"/>
    </cofactor>
</comment>
<dbReference type="PANTHER" id="PTHR43322">
    <property type="entry name" value="1-D-DEOXYXYLULOSE 5-PHOSPHATE SYNTHASE-RELATED"/>
    <property type="match status" value="1"/>
</dbReference>
<evidence type="ECO:0000256" key="2">
    <source>
        <dbReference type="ARBA" id="ARBA00001964"/>
    </source>
</evidence>
<accession>A0ABQ7EI35</accession>
<comment type="pathway">
    <text evidence="3">Metabolic intermediate biosynthesis; 1-deoxy-D-xylulose 5-phosphate biosynthesis; 1-deoxy-D-xylulose 5-phosphate from D-glyceraldehyde 3-phosphate and pyruvate: step 1/1.</text>
</comment>
<evidence type="ECO:0000256" key="8">
    <source>
        <dbReference type="ARBA" id="ARBA00022723"/>
    </source>
</evidence>
<proteinExistence type="inferred from homology"/>
<comment type="similarity">
    <text evidence="4">Belongs to the transketolase family. DXPS subfamily.</text>
</comment>
<protein>
    <recommendedName>
        <fullName evidence="6">1-deoxy-D-xylulose-5-phosphate synthase</fullName>
        <ecNumber evidence="6">2.2.1.7</ecNumber>
    </recommendedName>
</protein>